<dbReference type="CDD" id="cd08946">
    <property type="entry name" value="SDR_e"/>
    <property type="match status" value="1"/>
</dbReference>
<feature type="non-terminal residue" evidence="2">
    <location>
        <position position="319"/>
    </location>
</feature>
<protein>
    <recommendedName>
        <fullName evidence="1">NAD-dependent epimerase/dehydratase domain-containing protein</fullName>
    </recommendedName>
</protein>
<dbReference type="Gene3D" id="3.40.50.720">
    <property type="entry name" value="NAD(P)-binding Rossmann-like Domain"/>
    <property type="match status" value="1"/>
</dbReference>
<dbReference type="PANTHER" id="PTHR43245:SF23">
    <property type="entry name" value="NAD(P)-BINDING DOMAIN-CONTAINING PROTEIN"/>
    <property type="match status" value="1"/>
</dbReference>
<sequence>MSESKTVLVSGGAGYIGSALVSRLLSDTDLNVKVFDNLMYDGDSLLQFFNFKKFSFIKGDLRTFDLPKILSGVDFVVNLAALVGEPICKKYPKEAQEINFEANINLAKACEKHGVDRYVMMSTCSNYGLRQNQEMLTESDELQPISLYSETKVNSEKILLNELPELSTAVLRASTAYGMAARIRFDLLLHQFIYEAWEKKQINLYGANSWRPMVHVDDIARAIVLVLTQHDKMKKKDVFNVGSNEQNFQKITLAKMVSERFDVGISEIESKNDPRDYKVSFDKIKSELNYHTTHKPQESVEQIASALESGLINNRILHE</sequence>
<organism evidence="2">
    <name type="scientific">marine metagenome</name>
    <dbReference type="NCBI Taxonomy" id="408172"/>
    <lineage>
        <taxon>unclassified sequences</taxon>
        <taxon>metagenomes</taxon>
        <taxon>ecological metagenomes</taxon>
    </lineage>
</organism>
<name>A0A382LKE4_9ZZZZ</name>
<proteinExistence type="predicted"/>
<dbReference type="SUPFAM" id="SSF51735">
    <property type="entry name" value="NAD(P)-binding Rossmann-fold domains"/>
    <property type="match status" value="1"/>
</dbReference>
<feature type="domain" description="NAD-dependent epimerase/dehydratase" evidence="1">
    <location>
        <begin position="7"/>
        <end position="242"/>
    </location>
</feature>
<accession>A0A382LKE4</accession>
<dbReference type="AlphaFoldDB" id="A0A382LKE4"/>
<dbReference type="PANTHER" id="PTHR43245">
    <property type="entry name" value="BIFUNCTIONAL POLYMYXIN RESISTANCE PROTEIN ARNA"/>
    <property type="match status" value="1"/>
</dbReference>
<gene>
    <name evidence="2" type="ORF">METZ01_LOCUS290013</name>
</gene>
<dbReference type="InterPro" id="IPR050177">
    <property type="entry name" value="Lipid_A_modif_metabolic_enz"/>
</dbReference>
<dbReference type="InterPro" id="IPR001509">
    <property type="entry name" value="Epimerase_deHydtase"/>
</dbReference>
<dbReference type="Pfam" id="PF01370">
    <property type="entry name" value="Epimerase"/>
    <property type="match status" value="1"/>
</dbReference>
<evidence type="ECO:0000259" key="1">
    <source>
        <dbReference type="Pfam" id="PF01370"/>
    </source>
</evidence>
<reference evidence="2" key="1">
    <citation type="submission" date="2018-05" db="EMBL/GenBank/DDBJ databases">
        <authorList>
            <person name="Lanie J.A."/>
            <person name="Ng W.-L."/>
            <person name="Kazmierczak K.M."/>
            <person name="Andrzejewski T.M."/>
            <person name="Davidsen T.M."/>
            <person name="Wayne K.J."/>
            <person name="Tettelin H."/>
            <person name="Glass J.I."/>
            <person name="Rusch D."/>
            <person name="Podicherti R."/>
            <person name="Tsui H.-C.T."/>
            <person name="Winkler M.E."/>
        </authorList>
    </citation>
    <scope>NUCLEOTIDE SEQUENCE</scope>
</reference>
<dbReference type="EMBL" id="UINC01087627">
    <property type="protein sequence ID" value="SVC37159.1"/>
    <property type="molecule type" value="Genomic_DNA"/>
</dbReference>
<evidence type="ECO:0000313" key="2">
    <source>
        <dbReference type="EMBL" id="SVC37159.1"/>
    </source>
</evidence>
<dbReference type="InterPro" id="IPR036291">
    <property type="entry name" value="NAD(P)-bd_dom_sf"/>
</dbReference>